<organism evidence="18 19">
    <name type="scientific">Gottfriedia endophytica</name>
    <dbReference type="NCBI Taxonomy" id="2820819"/>
    <lineage>
        <taxon>Bacteria</taxon>
        <taxon>Bacillati</taxon>
        <taxon>Bacillota</taxon>
        <taxon>Bacilli</taxon>
        <taxon>Bacillales</taxon>
        <taxon>Bacillaceae</taxon>
        <taxon>Gottfriedia</taxon>
    </lineage>
</organism>
<feature type="active site" evidence="12">
    <location>
        <position position="120"/>
    </location>
</feature>
<evidence type="ECO:0000256" key="10">
    <source>
        <dbReference type="ARBA" id="ARBA00023316"/>
    </source>
</evidence>
<keyword evidence="15" id="KW-1133">Transmembrane helix</keyword>
<dbReference type="RefSeq" id="WP_209403414.1">
    <property type="nucleotide sequence ID" value="NZ_JAGIYQ010000003.1"/>
</dbReference>
<evidence type="ECO:0000256" key="11">
    <source>
        <dbReference type="ARBA" id="ARBA00034000"/>
    </source>
</evidence>
<evidence type="ECO:0000256" key="1">
    <source>
        <dbReference type="ARBA" id="ARBA00004752"/>
    </source>
</evidence>
<evidence type="ECO:0000313" key="18">
    <source>
        <dbReference type="EMBL" id="MBP0724658.1"/>
    </source>
</evidence>
<dbReference type="GO" id="GO:0006508">
    <property type="term" value="P:proteolysis"/>
    <property type="evidence" value="ECO:0007669"/>
    <property type="project" value="UniProtKB-KW"/>
</dbReference>
<reference evidence="18" key="1">
    <citation type="submission" date="2021-04" db="EMBL/GenBank/DDBJ databases">
        <title>Genome seq and assembly of Bacillus sp.</title>
        <authorList>
            <person name="Chhetri G."/>
        </authorList>
    </citation>
    <scope>NUCLEOTIDE SEQUENCE</scope>
    <source>
        <strain evidence="18">RG28</strain>
    </source>
</reference>
<protein>
    <recommendedName>
        <fullName evidence="3">serine-type D-Ala-D-Ala carboxypeptidase</fullName>
        <ecNumber evidence="3">3.4.16.4</ecNumber>
    </recommendedName>
</protein>
<proteinExistence type="inferred from homology"/>
<keyword evidence="15" id="KW-0472">Membrane</keyword>
<evidence type="ECO:0000256" key="6">
    <source>
        <dbReference type="ARBA" id="ARBA00022729"/>
    </source>
</evidence>
<evidence type="ECO:0000256" key="15">
    <source>
        <dbReference type="SAM" id="Phobius"/>
    </source>
</evidence>
<evidence type="ECO:0000256" key="7">
    <source>
        <dbReference type="ARBA" id="ARBA00022801"/>
    </source>
</evidence>
<sequence>MKLFMNRWGAIILSIVIIFLPICKVDASVDNINLFSDKAISVVAKTGEVIYSKNGEKTDFPASTTKIMTAILLMEHLKKSDYITFSDQSLKQEKSNSQIIFSKGEKLDRDTALKTMMILSANDLAYAIGEKVAGNIPAFVKMMNQKAKEIGATHTHFVTPNGLHDINHYTTPHDLALIAREAMKYPEIMTAMGTKSAIISTSVQKNKYIFNRSNMFTNPYFYAGKTGFTNEAGNTLVEIDKKNGETIINVLLHSSKPQYLNDIKLLDNYAFSHLRQAKLFNKNDWNQTVKIGSFNVKTMLKEDVNVLTAAPKNNDLTIKIIPKKINMNQLNKFGIKKDEIVGTLEVWNGNTKLKQVNLFSEKNYQVKNKIEKSSIFFSSLILSSIIIILSIFRGLRSKQRYRMQKRG</sequence>
<comment type="pathway">
    <text evidence="1">Cell wall biogenesis; peptidoglycan biosynthesis.</text>
</comment>
<keyword evidence="4 18" id="KW-0121">Carboxypeptidase</keyword>
<dbReference type="EMBL" id="JAGIYQ010000003">
    <property type="protein sequence ID" value="MBP0724658.1"/>
    <property type="molecule type" value="Genomic_DNA"/>
</dbReference>
<keyword evidence="9" id="KW-0573">Peptidoglycan synthesis</keyword>
<keyword evidence="19" id="KW-1185">Reference proteome</keyword>
<comment type="similarity">
    <text evidence="2 14">Belongs to the peptidase S11 family.</text>
</comment>
<feature type="domain" description="Peptidase S11 D-alanyl-D-alanine carboxypeptidase A N-terminal" evidence="16">
    <location>
        <begin position="33"/>
        <end position="253"/>
    </location>
</feature>
<dbReference type="PROSITE" id="PS50096">
    <property type="entry name" value="IQ"/>
    <property type="match status" value="1"/>
</dbReference>
<comment type="catalytic activity">
    <reaction evidence="11">
        <text>Preferential cleavage: (Ac)2-L-Lys-D-Ala-|-D-Ala. Also transpeptidation of peptidyl-alanyl moieties that are N-acyl substituents of D-alanine.</text>
        <dbReference type="EC" id="3.4.16.4"/>
    </reaction>
</comment>
<evidence type="ECO:0000313" key="19">
    <source>
        <dbReference type="Proteomes" id="UP000682134"/>
    </source>
</evidence>
<keyword evidence="7" id="KW-0378">Hydrolase</keyword>
<feature type="active site" description="Proton acceptor" evidence="12">
    <location>
        <position position="66"/>
    </location>
</feature>
<dbReference type="SUPFAM" id="SSF56601">
    <property type="entry name" value="beta-lactamase/transpeptidase-like"/>
    <property type="match status" value="1"/>
</dbReference>
<evidence type="ECO:0000256" key="12">
    <source>
        <dbReference type="PIRSR" id="PIRSR618044-1"/>
    </source>
</evidence>
<evidence type="ECO:0000256" key="2">
    <source>
        <dbReference type="ARBA" id="ARBA00007164"/>
    </source>
</evidence>
<evidence type="ECO:0000259" key="16">
    <source>
        <dbReference type="Pfam" id="PF00768"/>
    </source>
</evidence>
<dbReference type="GO" id="GO:0009002">
    <property type="term" value="F:serine-type D-Ala-D-Ala carboxypeptidase activity"/>
    <property type="evidence" value="ECO:0007669"/>
    <property type="project" value="UniProtKB-EC"/>
</dbReference>
<dbReference type="GO" id="GO:0071555">
    <property type="term" value="P:cell wall organization"/>
    <property type="evidence" value="ECO:0007669"/>
    <property type="project" value="UniProtKB-KW"/>
</dbReference>
<dbReference type="Pfam" id="PF07943">
    <property type="entry name" value="PBP5_C"/>
    <property type="match status" value="1"/>
</dbReference>
<dbReference type="InterPro" id="IPR012907">
    <property type="entry name" value="Peptidase_S11_C"/>
</dbReference>
<evidence type="ECO:0000256" key="5">
    <source>
        <dbReference type="ARBA" id="ARBA00022670"/>
    </source>
</evidence>
<dbReference type="GO" id="GO:0009252">
    <property type="term" value="P:peptidoglycan biosynthetic process"/>
    <property type="evidence" value="ECO:0007669"/>
    <property type="project" value="UniProtKB-KW"/>
</dbReference>
<accession>A0A940NNH0</accession>
<feature type="binding site" evidence="13">
    <location>
        <position position="225"/>
    </location>
    <ligand>
        <name>substrate</name>
    </ligand>
</feature>
<evidence type="ECO:0000256" key="14">
    <source>
        <dbReference type="RuleBase" id="RU004016"/>
    </source>
</evidence>
<keyword evidence="5" id="KW-0645">Protease</keyword>
<name>A0A940NNH0_9BACI</name>
<gene>
    <name evidence="18" type="ORF">J5Y03_05585</name>
</gene>
<keyword evidence="8" id="KW-0133">Cell shape</keyword>
<dbReference type="PRINTS" id="PR00725">
    <property type="entry name" value="DADACBPTASE1"/>
</dbReference>
<feature type="transmembrane region" description="Helical" evidence="15">
    <location>
        <begin position="375"/>
        <end position="395"/>
    </location>
</feature>
<keyword evidence="15" id="KW-0812">Transmembrane</keyword>
<evidence type="ECO:0000259" key="17">
    <source>
        <dbReference type="Pfam" id="PF07943"/>
    </source>
</evidence>
<evidence type="ECO:0000256" key="9">
    <source>
        <dbReference type="ARBA" id="ARBA00022984"/>
    </source>
</evidence>
<feature type="domain" description="Peptidase S11 D-Ala-D-Ala carboxypeptidase A C-terminal" evidence="17">
    <location>
        <begin position="277"/>
        <end position="363"/>
    </location>
</feature>
<comment type="caution">
    <text evidence="18">The sequence shown here is derived from an EMBL/GenBank/DDBJ whole genome shotgun (WGS) entry which is preliminary data.</text>
</comment>
<dbReference type="PANTHER" id="PTHR21581:SF6">
    <property type="entry name" value="TRAFFICKING PROTEIN PARTICLE COMPLEX SUBUNIT 12"/>
    <property type="match status" value="1"/>
</dbReference>
<dbReference type="InterPro" id="IPR018044">
    <property type="entry name" value="Peptidase_S11"/>
</dbReference>
<dbReference type="AlphaFoldDB" id="A0A940NNH0"/>
<keyword evidence="6" id="KW-0732">Signal</keyword>
<dbReference type="PANTHER" id="PTHR21581">
    <property type="entry name" value="D-ALANYL-D-ALANINE CARBOXYPEPTIDASE"/>
    <property type="match status" value="1"/>
</dbReference>
<evidence type="ECO:0000256" key="4">
    <source>
        <dbReference type="ARBA" id="ARBA00022645"/>
    </source>
</evidence>
<dbReference type="Gene3D" id="3.40.710.10">
    <property type="entry name" value="DD-peptidase/beta-lactamase superfamily"/>
    <property type="match status" value="1"/>
</dbReference>
<evidence type="ECO:0000256" key="13">
    <source>
        <dbReference type="PIRSR" id="PIRSR618044-2"/>
    </source>
</evidence>
<dbReference type="InterPro" id="IPR012338">
    <property type="entry name" value="Beta-lactam/transpept-like"/>
</dbReference>
<dbReference type="Pfam" id="PF00768">
    <property type="entry name" value="Peptidase_S11"/>
    <property type="match status" value="1"/>
</dbReference>
<keyword evidence="10" id="KW-0961">Cell wall biogenesis/degradation</keyword>
<evidence type="ECO:0000256" key="3">
    <source>
        <dbReference type="ARBA" id="ARBA00012448"/>
    </source>
</evidence>
<feature type="active site" description="Acyl-ester intermediate" evidence="12">
    <location>
        <position position="63"/>
    </location>
</feature>
<dbReference type="EC" id="3.4.16.4" evidence="3"/>
<evidence type="ECO:0000256" key="8">
    <source>
        <dbReference type="ARBA" id="ARBA00022960"/>
    </source>
</evidence>
<dbReference type="GO" id="GO:0008360">
    <property type="term" value="P:regulation of cell shape"/>
    <property type="evidence" value="ECO:0007669"/>
    <property type="project" value="UniProtKB-KW"/>
</dbReference>
<dbReference type="Proteomes" id="UP000682134">
    <property type="component" value="Unassembled WGS sequence"/>
</dbReference>
<dbReference type="InterPro" id="IPR001967">
    <property type="entry name" value="Peptidase_S11_N"/>
</dbReference>